<evidence type="ECO:0000259" key="5">
    <source>
        <dbReference type="Pfam" id="PF07731"/>
    </source>
</evidence>
<dbReference type="InterPro" id="IPR008972">
    <property type="entry name" value="Cupredoxin"/>
</dbReference>
<dbReference type="Pfam" id="PF07731">
    <property type="entry name" value="Cu-oxidase_2"/>
    <property type="match status" value="1"/>
</dbReference>
<sequence>MTFLRRTRPSRTRGRRPATLRGIRPTIQALEPRHLLAIIVPPTSDGPLHEPPVIRSVDGVLDADVTVIRAGLPGSGAPVLSGDMPIYSKPVPANYQPPAALNFAAGYQFTTADGTVLPPQFPGPLLKMEPGDTLDLILRNDLDGANDDPPPYPVAYTTNYHTHGFLVSPLGDGDNVYRAMLPDGTFRTRIELPETQQHGINWYHTHQHGSTADQVYGGLAGLIQVGDPLDPFPQYRGRFDERLLALTLGNVAVDPATGDRTPDDVGYINNNKPPYLQDWQKRVNGQLNPTFTLRPGETEIWTFASIGRTGFYNLGVVDADGEAPWQGTVIAHDGNSRDLVPRALSLDLPEPYLVEGLSFVAPGERLTMAVTAPTEPGTYYIVDNMAPDIQPLGEFFALATIVVEGDPVAEPPPVFDPVGSIPEVFSAEPDHRREFVFHSGGGNFTINGSAFPDSPIVTIQAGQVEEWTLRNTSNVDHPFHIHQNDFAVISINGETVDTSTEGGGVYDYVSMRDTITIPAKGEVVVRWRVQPHFGKYVFHCHILTHEDAGMMMGVLAVFNPEQRRIAVGAGLGQGGGVLVQDGDGNPVGRVDPLPPSWKGGVSTAVGDLDGDLIEDVIAGPARRGSRGFVSIFDGATLREITRFRPFPEHPFAGVSLASGDLDRDGRPEIIAGRVGPGGSLVRIFGPDGSLVRELAGVLPGRFPDGVTVASADYNGDNYDDLAVGAGRFREPLVVGLDGYTLGVAHAMPPQELFSFTAPGGRSSGVQVSGGYLDPATRPGLLSNLITSPMLGRGAGTVSVWNVAPSLAMVHGSPNAHSVVQIGHDASETSPPELLSQFTPLRRRSPLGLNLQFNRLGFDGSPVVVSWQNAHRPVYTTIDDDGEPVEIGPTPG</sequence>
<dbReference type="KEGG" id="tpla:ElP_66820"/>
<dbReference type="Proteomes" id="UP000317835">
    <property type="component" value="Chromosome"/>
</dbReference>
<dbReference type="InterPro" id="IPR045087">
    <property type="entry name" value="Cu-oxidase_fam"/>
</dbReference>
<reference evidence="7 8" key="1">
    <citation type="submission" date="2019-02" db="EMBL/GenBank/DDBJ databases">
        <title>Deep-cultivation of Planctomycetes and their phenomic and genomic characterization uncovers novel biology.</title>
        <authorList>
            <person name="Wiegand S."/>
            <person name="Jogler M."/>
            <person name="Boedeker C."/>
            <person name="Pinto D."/>
            <person name="Vollmers J."/>
            <person name="Rivas-Marin E."/>
            <person name="Kohn T."/>
            <person name="Peeters S.H."/>
            <person name="Heuer A."/>
            <person name="Rast P."/>
            <person name="Oberbeckmann S."/>
            <person name="Bunk B."/>
            <person name="Jeske O."/>
            <person name="Meyerdierks A."/>
            <person name="Storesund J.E."/>
            <person name="Kallscheuer N."/>
            <person name="Luecker S."/>
            <person name="Lage O.M."/>
            <person name="Pohl T."/>
            <person name="Merkel B.J."/>
            <person name="Hornburger P."/>
            <person name="Mueller R.-W."/>
            <person name="Bruemmer F."/>
            <person name="Labrenz M."/>
            <person name="Spormann A.M."/>
            <person name="Op den Camp H."/>
            <person name="Overmann J."/>
            <person name="Amann R."/>
            <person name="Jetten M.S.M."/>
            <person name="Mascher T."/>
            <person name="Medema M.H."/>
            <person name="Devos D.P."/>
            <person name="Kaster A.-K."/>
            <person name="Ovreas L."/>
            <person name="Rohde M."/>
            <person name="Galperin M.Y."/>
            <person name="Jogler C."/>
        </authorList>
    </citation>
    <scope>NUCLEOTIDE SEQUENCE [LARGE SCALE GENOMIC DNA]</scope>
    <source>
        <strain evidence="7 8">ElP</strain>
    </source>
</reference>
<keyword evidence="1" id="KW-0479">Metal-binding</keyword>
<evidence type="ECO:0000256" key="2">
    <source>
        <dbReference type="ARBA" id="ARBA00022729"/>
    </source>
</evidence>
<gene>
    <name evidence="7" type="primary">mco_2</name>
    <name evidence="7" type="ORF">ElP_66820</name>
</gene>
<dbReference type="RefSeq" id="WP_197446546.1">
    <property type="nucleotide sequence ID" value="NZ_CP036426.1"/>
</dbReference>
<dbReference type="SUPFAM" id="SSF49503">
    <property type="entry name" value="Cupredoxins"/>
    <property type="match status" value="3"/>
</dbReference>
<dbReference type="InterPro" id="IPR013517">
    <property type="entry name" value="FG-GAP"/>
</dbReference>
<dbReference type="EC" id="1.-.-.-" evidence="7"/>
<organism evidence="7 8">
    <name type="scientific">Tautonia plasticadhaerens</name>
    <dbReference type="NCBI Taxonomy" id="2527974"/>
    <lineage>
        <taxon>Bacteria</taxon>
        <taxon>Pseudomonadati</taxon>
        <taxon>Planctomycetota</taxon>
        <taxon>Planctomycetia</taxon>
        <taxon>Isosphaerales</taxon>
        <taxon>Isosphaeraceae</taxon>
        <taxon>Tautonia</taxon>
    </lineage>
</organism>
<evidence type="ECO:0000256" key="1">
    <source>
        <dbReference type="ARBA" id="ARBA00022723"/>
    </source>
</evidence>
<evidence type="ECO:0000256" key="3">
    <source>
        <dbReference type="ARBA" id="ARBA00023002"/>
    </source>
</evidence>
<dbReference type="InterPro" id="IPR002355">
    <property type="entry name" value="Cu_oxidase_Cu_BS"/>
</dbReference>
<name>A0A518HDF9_9BACT</name>
<keyword evidence="2" id="KW-0732">Signal</keyword>
<feature type="domain" description="Plastocyanin-like" evidence="6">
    <location>
        <begin position="119"/>
        <end position="227"/>
    </location>
</feature>
<dbReference type="InterPro" id="IPR028994">
    <property type="entry name" value="Integrin_alpha_N"/>
</dbReference>
<feature type="domain" description="Plastocyanin-like" evidence="5">
    <location>
        <begin position="443"/>
        <end position="555"/>
    </location>
</feature>
<evidence type="ECO:0000313" key="8">
    <source>
        <dbReference type="Proteomes" id="UP000317835"/>
    </source>
</evidence>
<dbReference type="PANTHER" id="PTHR11709:SF518">
    <property type="entry name" value="MULTICOPPER OXIDASE"/>
    <property type="match status" value="1"/>
</dbReference>
<keyword evidence="8" id="KW-1185">Reference proteome</keyword>
<feature type="region of interest" description="Disordered" evidence="4">
    <location>
        <begin position="1"/>
        <end position="22"/>
    </location>
</feature>
<accession>A0A518HDF9</accession>
<dbReference type="GO" id="GO:0016491">
    <property type="term" value="F:oxidoreductase activity"/>
    <property type="evidence" value="ECO:0007669"/>
    <property type="project" value="UniProtKB-KW"/>
</dbReference>
<dbReference type="CDD" id="cd13900">
    <property type="entry name" value="CuRO_3_Tth-MCO_like"/>
    <property type="match status" value="1"/>
</dbReference>
<dbReference type="InterPro" id="IPR011707">
    <property type="entry name" value="Cu-oxidase-like_N"/>
</dbReference>
<keyword evidence="3 7" id="KW-0560">Oxidoreductase</keyword>
<dbReference type="AlphaFoldDB" id="A0A518HDF9"/>
<dbReference type="InterPro" id="IPR011706">
    <property type="entry name" value="Cu-oxidase_C"/>
</dbReference>
<dbReference type="Gene3D" id="2.130.10.130">
    <property type="entry name" value="Integrin alpha, N-terminal"/>
    <property type="match status" value="1"/>
</dbReference>
<evidence type="ECO:0000259" key="6">
    <source>
        <dbReference type="Pfam" id="PF07732"/>
    </source>
</evidence>
<proteinExistence type="predicted"/>
<dbReference type="PANTHER" id="PTHR11709">
    <property type="entry name" value="MULTI-COPPER OXIDASE"/>
    <property type="match status" value="1"/>
</dbReference>
<dbReference type="Pfam" id="PF07732">
    <property type="entry name" value="Cu-oxidase_3"/>
    <property type="match status" value="1"/>
</dbReference>
<dbReference type="SUPFAM" id="SSF69318">
    <property type="entry name" value="Integrin alpha N-terminal domain"/>
    <property type="match status" value="1"/>
</dbReference>
<dbReference type="Pfam" id="PF13517">
    <property type="entry name" value="FG-GAP_3"/>
    <property type="match status" value="1"/>
</dbReference>
<dbReference type="GO" id="GO:0005507">
    <property type="term" value="F:copper ion binding"/>
    <property type="evidence" value="ECO:0007669"/>
    <property type="project" value="InterPro"/>
</dbReference>
<evidence type="ECO:0000256" key="4">
    <source>
        <dbReference type="SAM" id="MobiDB-lite"/>
    </source>
</evidence>
<dbReference type="EMBL" id="CP036426">
    <property type="protein sequence ID" value="QDV38726.1"/>
    <property type="molecule type" value="Genomic_DNA"/>
</dbReference>
<evidence type="ECO:0000313" key="7">
    <source>
        <dbReference type="EMBL" id="QDV38726.1"/>
    </source>
</evidence>
<dbReference type="Gene3D" id="2.60.40.420">
    <property type="entry name" value="Cupredoxins - blue copper proteins"/>
    <property type="match status" value="3"/>
</dbReference>
<feature type="compositionally biased region" description="Basic residues" evidence="4">
    <location>
        <begin position="1"/>
        <end position="18"/>
    </location>
</feature>
<dbReference type="PROSITE" id="PS00080">
    <property type="entry name" value="MULTICOPPER_OXIDASE2"/>
    <property type="match status" value="1"/>
</dbReference>
<protein>
    <submittedName>
        <fullName evidence="7">Multicopper oxidase mco</fullName>
        <ecNumber evidence="7">1.-.-.-</ecNumber>
    </submittedName>
</protein>